<dbReference type="GeneID" id="26906921"/>
<feature type="compositionally biased region" description="Basic and acidic residues" evidence="1">
    <location>
        <begin position="225"/>
        <end position="238"/>
    </location>
</feature>
<keyword evidence="4" id="KW-1185">Reference proteome</keyword>
<dbReference type="OMA" id="WVDREDI"/>
<dbReference type="OrthoDB" id="261310at2759"/>
<evidence type="ECO:0000313" key="4">
    <source>
        <dbReference type="Proteomes" id="UP000037923"/>
    </source>
</evidence>
<dbReference type="AlphaFoldDB" id="A0A0N0DTQ1"/>
<evidence type="ECO:0000313" key="3">
    <source>
        <dbReference type="EMBL" id="KPA77818.1"/>
    </source>
</evidence>
<keyword evidence="2" id="KW-0812">Transmembrane</keyword>
<accession>A0A0N0DTQ1</accession>
<keyword evidence="2" id="KW-1133">Transmembrane helix</keyword>
<protein>
    <submittedName>
        <fullName evidence="3">Uncharacterized protein</fullName>
    </submittedName>
</protein>
<feature type="region of interest" description="Disordered" evidence="1">
    <location>
        <begin position="225"/>
        <end position="246"/>
    </location>
</feature>
<name>A0A0N0DTQ1_LEPPY</name>
<proteinExistence type="predicted"/>
<dbReference type="EMBL" id="LGTL01000015">
    <property type="protein sequence ID" value="KPA77818.1"/>
    <property type="molecule type" value="Genomic_DNA"/>
</dbReference>
<dbReference type="RefSeq" id="XP_015656257.1">
    <property type="nucleotide sequence ID" value="XM_015804964.1"/>
</dbReference>
<keyword evidence="2" id="KW-0472">Membrane</keyword>
<evidence type="ECO:0000256" key="2">
    <source>
        <dbReference type="SAM" id="Phobius"/>
    </source>
</evidence>
<comment type="caution">
    <text evidence="3">The sequence shown here is derived from an EMBL/GenBank/DDBJ whole genome shotgun (WGS) entry which is preliminary data.</text>
</comment>
<evidence type="ECO:0000256" key="1">
    <source>
        <dbReference type="SAM" id="MobiDB-lite"/>
    </source>
</evidence>
<feature type="transmembrane region" description="Helical" evidence="2">
    <location>
        <begin position="353"/>
        <end position="373"/>
    </location>
</feature>
<dbReference type="Proteomes" id="UP000037923">
    <property type="component" value="Unassembled WGS sequence"/>
</dbReference>
<organism evidence="3 4">
    <name type="scientific">Leptomonas pyrrhocoris</name>
    <name type="common">Firebug parasite</name>
    <dbReference type="NCBI Taxonomy" id="157538"/>
    <lineage>
        <taxon>Eukaryota</taxon>
        <taxon>Discoba</taxon>
        <taxon>Euglenozoa</taxon>
        <taxon>Kinetoplastea</taxon>
        <taxon>Metakinetoplastina</taxon>
        <taxon>Trypanosomatida</taxon>
        <taxon>Trypanosomatidae</taxon>
        <taxon>Leishmaniinae</taxon>
        <taxon>Leptomonas</taxon>
    </lineage>
</organism>
<gene>
    <name evidence="3" type="ORF">ABB37_06635</name>
</gene>
<sequence>MLYAMAPPSFTRFMLRRVLCTTLFFITLLVVVSTATSVYYVVRINTTEKHQRARALKSAQAGKANAEDDGALTHLYEASERAHAAAATAAESPHQPAERATRAVHGELAGRLRSPSTPRYEEPYKVLAVNAPLSRQAVRNPTFSATIPLWENVETTGEETQGMDEHAVSRVRVPARQRYVLAGLEAGKHYMLRLSFLGSPSVTFEMLLYQVPRSQLDTARHKAEATAVEEAKEGEDSRHRPRVPNWSTVPQDTELRVFAMSATSAQEFDEEEEDIWLEEAAEEDDVGDVAGAGVTRVPLHTSKASTGRYVPVVEVRPRALSIPIDAARLPVVRFNIAVEPLSSSFLPQVAVPLIAYGAWVTVFIGYLCIYTFVSSGVAGGRPHDE</sequence>
<dbReference type="VEuPathDB" id="TriTrypDB:LpyrH10_15_0450"/>
<reference evidence="3 4" key="1">
    <citation type="submission" date="2015-07" db="EMBL/GenBank/DDBJ databases">
        <title>High-quality genome of monoxenous trypanosomatid Leptomonas pyrrhocoris.</title>
        <authorList>
            <person name="Flegontov P."/>
            <person name="Butenko A."/>
            <person name="Firsov S."/>
            <person name="Vlcek C."/>
            <person name="Logacheva M.D."/>
            <person name="Field M."/>
            <person name="Filatov D."/>
            <person name="Flegontova O."/>
            <person name="Gerasimov E."/>
            <person name="Jackson A.P."/>
            <person name="Kelly S."/>
            <person name="Opperdoes F."/>
            <person name="O'Reilly A."/>
            <person name="Votypka J."/>
            <person name="Yurchenko V."/>
            <person name="Lukes J."/>
        </authorList>
    </citation>
    <scope>NUCLEOTIDE SEQUENCE [LARGE SCALE GENOMIC DNA]</scope>
    <source>
        <strain evidence="3">H10</strain>
    </source>
</reference>